<evidence type="ECO:0000259" key="5">
    <source>
        <dbReference type="PROSITE" id="PS51296"/>
    </source>
</evidence>
<dbReference type="PROSITE" id="PS51257">
    <property type="entry name" value="PROKAR_LIPOPROTEIN"/>
    <property type="match status" value="1"/>
</dbReference>
<keyword evidence="7" id="KW-1185">Reference proteome</keyword>
<evidence type="ECO:0000256" key="1">
    <source>
        <dbReference type="ARBA" id="ARBA00022714"/>
    </source>
</evidence>
<protein>
    <submittedName>
        <fullName evidence="6">Ferredoxin subunit of nitrite reductase or a ring-hydroxylating dioxygenase</fullName>
    </submittedName>
</protein>
<dbReference type="SUPFAM" id="SSF50022">
    <property type="entry name" value="ISP domain"/>
    <property type="match status" value="1"/>
</dbReference>
<dbReference type="Gene3D" id="2.102.10.10">
    <property type="entry name" value="Rieske [2Fe-2S] iron-sulphur domain"/>
    <property type="match status" value="1"/>
</dbReference>
<reference evidence="6 7" key="1">
    <citation type="submission" date="2016-10" db="EMBL/GenBank/DDBJ databases">
        <authorList>
            <person name="Varghese N."/>
            <person name="Submissions S."/>
        </authorList>
    </citation>
    <scope>NUCLEOTIDE SEQUENCE [LARGE SCALE GENOMIC DNA]</scope>
    <source>
        <strain evidence="6 7">DSM 29073</strain>
    </source>
</reference>
<dbReference type="EMBL" id="FNVS01000003">
    <property type="protein sequence ID" value="SEF58443.1"/>
    <property type="molecule type" value="Genomic_DNA"/>
</dbReference>
<name>A0A8G2F467_9BACT</name>
<keyword evidence="3" id="KW-0408">Iron</keyword>
<evidence type="ECO:0000313" key="7">
    <source>
        <dbReference type="Proteomes" id="UP000236725"/>
    </source>
</evidence>
<dbReference type="GO" id="GO:0046872">
    <property type="term" value="F:metal ion binding"/>
    <property type="evidence" value="ECO:0007669"/>
    <property type="project" value="UniProtKB-KW"/>
</dbReference>
<dbReference type="GO" id="GO:0051537">
    <property type="term" value="F:2 iron, 2 sulfur cluster binding"/>
    <property type="evidence" value="ECO:0007669"/>
    <property type="project" value="UniProtKB-KW"/>
</dbReference>
<keyword evidence="4" id="KW-0411">Iron-sulfur</keyword>
<sequence length="144" mass="16250">MTKRILICLLTFMVLSCTKIEESSIPFANVFLKLDLAFQDKELLTLFSYKEYTKPRYAGEMTGFSGVLVVHGNDNYYAYDLCCPYEAEQSTKIVSTNAGIAKCPKCGTEYDISYGAGNPMKGPSKFALRRYNVYMNGQELIVRN</sequence>
<feature type="domain" description="Rieske" evidence="5">
    <location>
        <begin position="67"/>
        <end position="142"/>
    </location>
</feature>
<dbReference type="RefSeq" id="WP_234999277.1">
    <property type="nucleotide sequence ID" value="NZ_FNVS01000003.1"/>
</dbReference>
<keyword evidence="6" id="KW-0223">Dioxygenase</keyword>
<organism evidence="6 7">
    <name type="scientific">Parabacteroides chinchillae</name>
    <dbReference type="NCBI Taxonomy" id="871327"/>
    <lineage>
        <taxon>Bacteria</taxon>
        <taxon>Pseudomonadati</taxon>
        <taxon>Bacteroidota</taxon>
        <taxon>Bacteroidia</taxon>
        <taxon>Bacteroidales</taxon>
        <taxon>Tannerellaceae</taxon>
        <taxon>Parabacteroides</taxon>
    </lineage>
</organism>
<gene>
    <name evidence="6" type="ORF">SAMN05444001_10311</name>
</gene>
<dbReference type="PROSITE" id="PS51296">
    <property type="entry name" value="RIESKE"/>
    <property type="match status" value="1"/>
</dbReference>
<keyword evidence="6" id="KW-0560">Oxidoreductase</keyword>
<dbReference type="AlphaFoldDB" id="A0A8G2F467"/>
<evidence type="ECO:0000313" key="6">
    <source>
        <dbReference type="EMBL" id="SEF58443.1"/>
    </source>
</evidence>
<dbReference type="Proteomes" id="UP000236725">
    <property type="component" value="Unassembled WGS sequence"/>
</dbReference>
<keyword evidence="1" id="KW-0001">2Fe-2S</keyword>
<evidence type="ECO:0000256" key="4">
    <source>
        <dbReference type="ARBA" id="ARBA00023014"/>
    </source>
</evidence>
<dbReference type="GO" id="GO:0051213">
    <property type="term" value="F:dioxygenase activity"/>
    <property type="evidence" value="ECO:0007669"/>
    <property type="project" value="UniProtKB-KW"/>
</dbReference>
<keyword evidence="2" id="KW-0479">Metal-binding</keyword>
<accession>A0A8G2F467</accession>
<dbReference type="InterPro" id="IPR017941">
    <property type="entry name" value="Rieske_2Fe-2S"/>
</dbReference>
<evidence type="ECO:0000256" key="2">
    <source>
        <dbReference type="ARBA" id="ARBA00022723"/>
    </source>
</evidence>
<evidence type="ECO:0000256" key="3">
    <source>
        <dbReference type="ARBA" id="ARBA00023004"/>
    </source>
</evidence>
<comment type="caution">
    <text evidence="6">The sequence shown here is derived from an EMBL/GenBank/DDBJ whole genome shotgun (WGS) entry which is preliminary data.</text>
</comment>
<dbReference type="InterPro" id="IPR036922">
    <property type="entry name" value="Rieske_2Fe-2S_sf"/>
</dbReference>
<proteinExistence type="predicted"/>